<name>A0A369ATA6_9BURK</name>
<dbReference type="OrthoDB" id="9816412at2"/>
<dbReference type="AlphaFoldDB" id="A0A369ATA6"/>
<organism evidence="1 2">
    <name type="scientific">Extensimonas vulgaris</name>
    <dbReference type="NCBI Taxonomy" id="1031594"/>
    <lineage>
        <taxon>Bacteria</taxon>
        <taxon>Pseudomonadati</taxon>
        <taxon>Pseudomonadota</taxon>
        <taxon>Betaproteobacteria</taxon>
        <taxon>Burkholderiales</taxon>
        <taxon>Comamonadaceae</taxon>
        <taxon>Extensimonas</taxon>
    </lineage>
</organism>
<evidence type="ECO:0008006" key="3">
    <source>
        <dbReference type="Google" id="ProtNLM"/>
    </source>
</evidence>
<keyword evidence="2" id="KW-1185">Reference proteome</keyword>
<dbReference type="Proteomes" id="UP000252174">
    <property type="component" value="Unassembled WGS sequence"/>
</dbReference>
<dbReference type="EMBL" id="QPJU01000002">
    <property type="protein sequence ID" value="RCX10704.1"/>
    <property type="molecule type" value="Genomic_DNA"/>
</dbReference>
<accession>A0A369ATA6</accession>
<proteinExistence type="predicted"/>
<protein>
    <recommendedName>
        <fullName evidence="3">Peptidase</fullName>
    </recommendedName>
</protein>
<comment type="caution">
    <text evidence="1">The sequence shown here is derived from an EMBL/GenBank/DDBJ whole genome shotgun (WGS) entry which is preliminary data.</text>
</comment>
<evidence type="ECO:0000313" key="1">
    <source>
        <dbReference type="EMBL" id="RCX10704.1"/>
    </source>
</evidence>
<sequence>MDTKELHIFRVGRHTAMGGQTISFAESDLQATVAAYDPAKHEAPLVIGHPRHDLPAYGWVQSLRYADGNGKDGGGLYALPAQVNPDFADMLAAGAFKKISASFYGPTAPNNPVPGVYYLRHVGFLGAQPPAVKGLRNPQFADDEAGILTMEYGEWDDVTNASLWRSLRDWIIGKFGQDEADRVVPSFQVQSLEASAQTELVRDQLEQQAAAQDAQATQDLQPLQASFSQPSTIHEEPTVTEEEAARLRADNERLSAELAQAKAARLHADNVAFCDELVAQGRMLPAARDVLVATLDYLAAQDAPVEFGEGDAKAPLLTALKTALQAQPAMVQFGEHATRDAVAPEVAMGAAADGAAFAESDPQRLAQHKQVLAYMAEHKTDYATAAAAVLR</sequence>
<gene>
    <name evidence="1" type="ORF">DFR45_102105</name>
</gene>
<evidence type="ECO:0000313" key="2">
    <source>
        <dbReference type="Proteomes" id="UP000252174"/>
    </source>
</evidence>
<reference evidence="1 2" key="1">
    <citation type="submission" date="2018-07" db="EMBL/GenBank/DDBJ databases">
        <title>Genomic Encyclopedia of Type Strains, Phase IV (KMG-IV): sequencing the most valuable type-strain genomes for metagenomic binning, comparative biology and taxonomic classification.</title>
        <authorList>
            <person name="Goeker M."/>
        </authorList>
    </citation>
    <scope>NUCLEOTIDE SEQUENCE [LARGE SCALE GENOMIC DNA]</scope>
    <source>
        <strain evidence="1 2">DSM 100911</strain>
    </source>
</reference>
<dbReference type="RefSeq" id="WP_114482304.1">
    <property type="nucleotide sequence ID" value="NZ_QPJU01000002.1"/>
</dbReference>